<feature type="domain" description="Aminoglycoside phosphotransferase" evidence="2">
    <location>
        <begin position="57"/>
        <end position="312"/>
    </location>
</feature>
<feature type="region of interest" description="Disordered" evidence="1">
    <location>
        <begin position="331"/>
        <end position="350"/>
    </location>
</feature>
<dbReference type="InterPro" id="IPR011009">
    <property type="entry name" value="Kinase-like_dom_sf"/>
</dbReference>
<dbReference type="GO" id="GO:0005739">
    <property type="term" value="C:mitochondrion"/>
    <property type="evidence" value="ECO:0007669"/>
    <property type="project" value="TreeGrafter"/>
</dbReference>
<dbReference type="InterPro" id="IPR051035">
    <property type="entry name" value="Mito_inheritance_9"/>
</dbReference>
<keyword evidence="4" id="KW-1185">Reference proteome</keyword>
<evidence type="ECO:0000256" key="1">
    <source>
        <dbReference type="SAM" id="MobiDB-lite"/>
    </source>
</evidence>
<reference evidence="3" key="1">
    <citation type="journal article" date="2020" name="Stud. Mycol.">
        <title>101 Dothideomycetes genomes: a test case for predicting lifestyles and emergence of pathogens.</title>
        <authorList>
            <person name="Haridas S."/>
            <person name="Albert R."/>
            <person name="Binder M."/>
            <person name="Bloem J."/>
            <person name="Labutti K."/>
            <person name="Salamov A."/>
            <person name="Andreopoulos B."/>
            <person name="Baker S."/>
            <person name="Barry K."/>
            <person name="Bills G."/>
            <person name="Bluhm B."/>
            <person name="Cannon C."/>
            <person name="Castanera R."/>
            <person name="Culley D."/>
            <person name="Daum C."/>
            <person name="Ezra D."/>
            <person name="Gonzalez J."/>
            <person name="Henrissat B."/>
            <person name="Kuo A."/>
            <person name="Liang C."/>
            <person name="Lipzen A."/>
            <person name="Lutzoni F."/>
            <person name="Magnuson J."/>
            <person name="Mondo S."/>
            <person name="Nolan M."/>
            <person name="Ohm R."/>
            <person name="Pangilinan J."/>
            <person name="Park H.-J."/>
            <person name="Ramirez L."/>
            <person name="Alfaro M."/>
            <person name="Sun H."/>
            <person name="Tritt A."/>
            <person name="Yoshinaga Y."/>
            <person name="Zwiers L.-H."/>
            <person name="Turgeon B."/>
            <person name="Goodwin S."/>
            <person name="Spatafora J."/>
            <person name="Crous P."/>
            <person name="Grigoriev I."/>
        </authorList>
    </citation>
    <scope>NUCLEOTIDE SEQUENCE</scope>
    <source>
        <strain evidence="3">SCOH1-5</strain>
    </source>
</reference>
<dbReference type="PANTHER" id="PTHR36091:SF2">
    <property type="entry name" value="AMINOGLYCOSIDE PHOSPHOTRANSFERASE DOMAIN-CONTAINING PROTEIN"/>
    <property type="match status" value="1"/>
</dbReference>
<dbReference type="EMBL" id="ML992675">
    <property type="protein sequence ID" value="KAF2211847.1"/>
    <property type="molecule type" value="Genomic_DNA"/>
</dbReference>
<dbReference type="PANTHER" id="PTHR36091">
    <property type="entry name" value="ALTERED INHERITANCE OF MITOCHONDRIA PROTEIN 9, MITOCHONDRIAL"/>
    <property type="match status" value="1"/>
</dbReference>
<dbReference type="Proteomes" id="UP000799539">
    <property type="component" value="Unassembled WGS sequence"/>
</dbReference>
<evidence type="ECO:0000313" key="4">
    <source>
        <dbReference type="Proteomes" id="UP000799539"/>
    </source>
</evidence>
<name>A0A6A6FEI4_9PEZI</name>
<protein>
    <recommendedName>
        <fullName evidence="2">Aminoglycoside phosphotransferase domain-containing protein</fullName>
    </recommendedName>
</protein>
<dbReference type="Gene3D" id="3.30.200.20">
    <property type="entry name" value="Phosphorylase Kinase, domain 1"/>
    <property type="match status" value="1"/>
</dbReference>
<evidence type="ECO:0000313" key="3">
    <source>
        <dbReference type="EMBL" id="KAF2211847.1"/>
    </source>
</evidence>
<sequence>MARLAPVLDDAFHYTSGRWLYNESKRLAERHLPFDMHSLMRAAAASVDRSRGDIKSIRKVAEGGFNRVFELTMKDGFQLIARIPYPSTQPKHLATASEVATMALVRSHGVPVPQVYTYSTDSGNPVGSEYIVMEKAHGRCLGDIWFEMSDKERVRLLGDIADYEAKLFQICLPAFGSVYYEQDLPVAFKGTRIENQALQCCIGPDVSLKNWFGSRESLDISRGPDRELAWLRAHGKPRMPFEREYREMFNYDGVDPEEHVKALESFLRIAAYLVPSEECQLKPTLRHPDLNPNNIFVDDACNIVSIIDWQHVVALPLFLAAGIPGSLQNYGDPESEALQKPEFPQNLDQMDPDDRKKDLELYRRRHAHFYYIGATAVKFNIHYKAMAADRGLFRKKIYQHAAAPWEGNSIPLKAVLVQAVRSWSEIMKQRSDSCQKCQISFSEAEEEDIMNKMVEQEHMDSNMNILRDILGIGSDGWVSNERYEDAVAEAAAMKEQAMNCAEDAHERAMTDKHWPFQDFDEDE</sequence>
<organism evidence="3 4">
    <name type="scientific">Cercospora zeae-maydis SCOH1-5</name>
    <dbReference type="NCBI Taxonomy" id="717836"/>
    <lineage>
        <taxon>Eukaryota</taxon>
        <taxon>Fungi</taxon>
        <taxon>Dikarya</taxon>
        <taxon>Ascomycota</taxon>
        <taxon>Pezizomycotina</taxon>
        <taxon>Dothideomycetes</taxon>
        <taxon>Dothideomycetidae</taxon>
        <taxon>Mycosphaerellales</taxon>
        <taxon>Mycosphaerellaceae</taxon>
        <taxon>Cercospora</taxon>
    </lineage>
</organism>
<dbReference type="InterPro" id="IPR002575">
    <property type="entry name" value="Aminoglycoside_PTrfase"/>
</dbReference>
<dbReference type="AlphaFoldDB" id="A0A6A6FEI4"/>
<dbReference type="SUPFAM" id="SSF56112">
    <property type="entry name" value="Protein kinase-like (PK-like)"/>
    <property type="match status" value="1"/>
</dbReference>
<dbReference type="Gene3D" id="3.90.1200.10">
    <property type="match status" value="1"/>
</dbReference>
<gene>
    <name evidence="3" type="ORF">CERZMDRAFT_85233</name>
</gene>
<dbReference type="Pfam" id="PF01636">
    <property type="entry name" value="APH"/>
    <property type="match status" value="1"/>
</dbReference>
<accession>A0A6A6FEI4</accession>
<evidence type="ECO:0000259" key="2">
    <source>
        <dbReference type="Pfam" id="PF01636"/>
    </source>
</evidence>
<dbReference type="OrthoDB" id="10003767at2759"/>
<proteinExistence type="predicted"/>